<sequence>MLRTMFTSKIWRSAVYAVQVPDRHIEVSKRSASGRTVSGMLTCNRHRGLSRRPAPSGW</sequence>
<comment type="caution">
    <text evidence="1">The sequence shown here is derived from an EMBL/GenBank/DDBJ whole genome shotgun (WGS) entry which is preliminary data.</text>
</comment>
<name>A0ABV5LCX6_9ACTN</name>
<proteinExistence type="predicted"/>
<reference evidence="1 2" key="1">
    <citation type="submission" date="2024-09" db="EMBL/GenBank/DDBJ databases">
        <authorList>
            <person name="Sun Q."/>
            <person name="Mori K."/>
        </authorList>
    </citation>
    <scope>NUCLEOTIDE SEQUENCE [LARGE SCALE GENOMIC DNA]</scope>
    <source>
        <strain evidence="1 2">JCM 9767</strain>
    </source>
</reference>
<dbReference type="EMBL" id="JBHMDI010000062">
    <property type="protein sequence ID" value="MFB9350043.1"/>
    <property type="molecule type" value="Genomic_DNA"/>
</dbReference>
<accession>A0ABV5LCX6</accession>
<organism evidence="1 2">
    <name type="scientific">Streptomyces heliomycini</name>
    <dbReference type="NCBI Taxonomy" id="284032"/>
    <lineage>
        <taxon>Bacteria</taxon>
        <taxon>Bacillati</taxon>
        <taxon>Actinomycetota</taxon>
        <taxon>Actinomycetes</taxon>
        <taxon>Kitasatosporales</taxon>
        <taxon>Streptomycetaceae</taxon>
        <taxon>Streptomyces</taxon>
    </lineage>
</organism>
<dbReference type="RefSeq" id="WP_158717730.1">
    <property type="nucleotide sequence ID" value="NZ_JBHMDI010000062.1"/>
</dbReference>
<evidence type="ECO:0000313" key="2">
    <source>
        <dbReference type="Proteomes" id="UP001589753"/>
    </source>
</evidence>
<evidence type="ECO:0000313" key="1">
    <source>
        <dbReference type="EMBL" id="MFB9350043.1"/>
    </source>
</evidence>
<dbReference type="Proteomes" id="UP001589753">
    <property type="component" value="Unassembled WGS sequence"/>
</dbReference>
<gene>
    <name evidence="1" type="ORF">ACFFUA_21755</name>
</gene>
<protein>
    <submittedName>
        <fullName evidence="1">Uncharacterized protein</fullName>
    </submittedName>
</protein>
<keyword evidence="2" id="KW-1185">Reference proteome</keyword>